<protein>
    <recommendedName>
        <fullName evidence="4">Tetratricopeptide repeat protein</fullName>
    </recommendedName>
</protein>
<dbReference type="PROSITE" id="PS51257">
    <property type="entry name" value="PROKAR_LIPOPROTEIN"/>
    <property type="match status" value="1"/>
</dbReference>
<evidence type="ECO:0000313" key="3">
    <source>
        <dbReference type="Proteomes" id="UP001202134"/>
    </source>
</evidence>
<proteinExistence type="predicted"/>
<dbReference type="InterPro" id="IPR011990">
    <property type="entry name" value="TPR-like_helical_dom_sf"/>
</dbReference>
<feature type="signal peptide" evidence="1">
    <location>
        <begin position="1"/>
        <end position="24"/>
    </location>
</feature>
<dbReference type="EMBL" id="JAKIKU010000007">
    <property type="protein sequence ID" value="MCL1046382.1"/>
    <property type="molecule type" value="Genomic_DNA"/>
</dbReference>
<dbReference type="SUPFAM" id="SSF48452">
    <property type="entry name" value="TPR-like"/>
    <property type="match status" value="1"/>
</dbReference>
<feature type="chain" id="PRO_5045641344" description="Tetratricopeptide repeat protein" evidence="1">
    <location>
        <begin position="25"/>
        <end position="166"/>
    </location>
</feature>
<gene>
    <name evidence="2" type="ORF">L2737_13780</name>
</gene>
<reference evidence="2 3" key="1">
    <citation type="submission" date="2022-01" db="EMBL/GenBank/DDBJ databases">
        <title>Whole genome-based taxonomy of the Shewanellaceae.</title>
        <authorList>
            <person name="Martin-Rodriguez A.J."/>
        </authorList>
    </citation>
    <scope>NUCLEOTIDE SEQUENCE [LARGE SCALE GENOMIC DNA]</scope>
    <source>
        <strain evidence="2 3">DSM 24955</strain>
    </source>
</reference>
<evidence type="ECO:0000313" key="2">
    <source>
        <dbReference type="EMBL" id="MCL1046382.1"/>
    </source>
</evidence>
<accession>A0ABT0KRA1</accession>
<dbReference type="Gene3D" id="1.25.40.10">
    <property type="entry name" value="Tetratricopeptide repeat domain"/>
    <property type="match status" value="1"/>
</dbReference>
<evidence type="ECO:0008006" key="4">
    <source>
        <dbReference type="Google" id="ProtNLM"/>
    </source>
</evidence>
<comment type="caution">
    <text evidence="2">The sequence shown here is derived from an EMBL/GenBank/DDBJ whole genome shotgun (WGS) entry which is preliminary data.</text>
</comment>
<evidence type="ECO:0000256" key="1">
    <source>
        <dbReference type="SAM" id="SignalP"/>
    </source>
</evidence>
<name>A0ABT0KRA1_9GAMM</name>
<keyword evidence="3" id="KW-1185">Reference proteome</keyword>
<dbReference type="Proteomes" id="UP001202134">
    <property type="component" value="Unassembled WGS sequence"/>
</dbReference>
<keyword evidence="1" id="KW-0732">Signal</keyword>
<organism evidence="2 3">
    <name type="scientific">Shewanella electrodiphila</name>
    <dbReference type="NCBI Taxonomy" id="934143"/>
    <lineage>
        <taxon>Bacteria</taxon>
        <taxon>Pseudomonadati</taxon>
        <taxon>Pseudomonadota</taxon>
        <taxon>Gammaproteobacteria</taxon>
        <taxon>Alteromonadales</taxon>
        <taxon>Shewanellaceae</taxon>
        <taxon>Shewanella</taxon>
    </lineage>
</organism>
<sequence>MKHSKLTSMIAASLLIACSGSVFAAAVETTSYKMVLIENMPGVDAIQAGDLAEGIALTKSAKRSAIDTYTRNLNLCVGYTKMSKYEIAEEACTEAVKMAVNADKLPSMQMRAYAYNNRGVMKVLANDNTGALEDFKKAAKATHEPIYKQNLLRLEAELNNAETGTL</sequence>
<dbReference type="RefSeq" id="WP_248956077.1">
    <property type="nucleotide sequence ID" value="NZ_JAKIKU010000007.1"/>
</dbReference>